<accession>A0ABM8FJK8</accession>
<dbReference type="EMBL" id="AP027370">
    <property type="protein sequence ID" value="BDY12483.1"/>
    <property type="molecule type" value="Genomic_DNA"/>
</dbReference>
<dbReference type="InterPro" id="IPR014858">
    <property type="entry name" value="BrxB"/>
</dbReference>
<protein>
    <recommendedName>
        <fullName evidence="3">Cytoplasmic protein</fullName>
    </recommendedName>
</protein>
<keyword evidence="2" id="KW-1185">Reference proteome</keyword>
<organism evidence="1 2">
    <name type="scientific">Hydrogenimonas cancrithermarum</name>
    <dbReference type="NCBI Taxonomy" id="2993563"/>
    <lineage>
        <taxon>Bacteria</taxon>
        <taxon>Pseudomonadati</taxon>
        <taxon>Campylobacterota</taxon>
        <taxon>Epsilonproteobacteria</taxon>
        <taxon>Campylobacterales</taxon>
        <taxon>Hydrogenimonadaceae</taxon>
        <taxon>Hydrogenimonas</taxon>
    </lineage>
</organism>
<proteinExistence type="predicted"/>
<gene>
    <name evidence="1" type="ORF">HCR_07950</name>
</gene>
<dbReference type="Pfam" id="PF08747">
    <property type="entry name" value="BrxB"/>
    <property type="match status" value="1"/>
</dbReference>
<evidence type="ECO:0000313" key="1">
    <source>
        <dbReference type="EMBL" id="BDY12483.1"/>
    </source>
</evidence>
<dbReference type="Proteomes" id="UP001321445">
    <property type="component" value="Chromosome"/>
</dbReference>
<evidence type="ECO:0008006" key="3">
    <source>
        <dbReference type="Google" id="ProtNLM"/>
    </source>
</evidence>
<reference evidence="1 2" key="1">
    <citation type="submission" date="2023-03" db="EMBL/GenBank/DDBJ databases">
        <title>Description of Hydrogenimonas sp. ISO32.</title>
        <authorList>
            <person name="Mino S."/>
            <person name="Fukazawa S."/>
            <person name="Sawabe T."/>
        </authorList>
    </citation>
    <scope>NUCLEOTIDE SEQUENCE [LARGE SCALE GENOMIC DNA]</scope>
    <source>
        <strain evidence="1 2">ISO32</strain>
    </source>
</reference>
<sequence length="195" mass="22894">MRRENIVKKFDKIYEKVTTEAFLQMKALGGEVPFFISSYPIEQQNEVYSEIERLKHRLYEKSIEVVEVNLYDIVIEILQERNILERLLEKEKSLGPDKMEKTLLGVLDIQKSVIPHIQRKVAENPDAKILFLTGIGEVYPYLRSHVILNNLQNAVKHIPTLMFYPGTYTGRSLELFGRFKDDNYYRAFSLDTTEF</sequence>
<evidence type="ECO:0000313" key="2">
    <source>
        <dbReference type="Proteomes" id="UP001321445"/>
    </source>
</evidence>
<name>A0ABM8FJK8_9BACT</name>
<dbReference type="RefSeq" id="WP_286337675.1">
    <property type="nucleotide sequence ID" value="NZ_AP027370.1"/>
</dbReference>